<dbReference type="PANTHER" id="PTHR42700:SF1">
    <property type="entry name" value="SULFATE ADENYLYLTRANSFERASE"/>
    <property type="match status" value="1"/>
</dbReference>
<feature type="binding site" evidence="6">
    <location>
        <begin position="14"/>
        <end position="21"/>
    </location>
    <ligand>
        <name>ATP</name>
        <dbReference type="ChEBI" id="CHEBI:30616"/>
    </ligand>
</feature>
<dbReference type="GO" id="GO:0070814">
    <property type="term" value="P:hydrogen sulfide biosynthetic process"/>
    <property type="evidence" value="ECO:0007669"/>
    <property type="project" value="UniProtKB-UniRule"/>
</dbReference>
<dbReference type="SUPFAM" id="SSF52540">
    <property type="entry name" value="P-loop containing nucleoside triphosphate hydrolases"/>
    <property type="match status" value="1"/>
</dbReference>
<dbReference type="GO" id="GO:0019379">
    <property type="term" value="P:sulfate assimilation, phosphoadenylyl sulfate reduction by phosphoadenylyl-sulfate reductase (thioredoxin)"/>
    <property type="evidence" value="ECO:0007669"/>
    <property type="project" value="TreeGrafter"/>
</dbReference>
<feature type="domain" description="APS kinase" evidence="8">
    <location>
        <begin position="9"/>
        <end position="154"/>
    </location>
</feature>
<dbReference type="CDD" id="cd02027">
    <property type="entry name" value="APSK"/>
    <property type="match status" value="1"/>
</dbReference>
<dbReference type="OrthoDB" id="9804504at2"/>
<dbReference type="GeneID" id="78373673"/>
<dbReference type="AlphaFoldDB" id="A0A0D8FQN5"/>
<evidence type="ECO:0000256" key="5">
    <source>
        <dbReference type="ARBA" id="ARBA00022840"/>
    </source>
</evidence>
<evidence type="ECO:0000256" key="6">
    <source>
        <dbReference type="HAMAP-Rule" id="MF_00065"/>
    </source>
</evidence>
<dbReference type="GO" id="GO:0010134">
    <property type="term" value="P:sulfate assimilation via adenylyl sulfate reduction"/>
    <property type="evidence" value="ECO:0007669"/>
    <property type="project" value="TreeGrafter"/>
</dbReference>
<name>A0A0D8FQN5_9ACTN</name>
<comment type="similarity">
    <text evidence="6 7">Belongs to the APS kinase family.</text>
</comment>
<dbReference type="Pfam" id="PF01583">
    <property type="entry name" value="APS_kinase"/>
    <property type="match status" value="1"/>
</dbReference>
<gene>
    <name evidence="6 9" type="primary">cysC</name>
    <name evidence="9" type="synonym">sat</name>
    <name evidence="9" type="ORF">FEAC_26700</name>
</gene>
<dbReference type="GO" id="GO:0004781">
    <property type="term" value="F:sulfate adenylyltransferase (ATP) activity"/>
    <property type="evidence" value="ECO:0007669"/>
    <property type="project" value="TreeGrafter"/>
</dbReference>
<dbReference type="InterPro" id="IPR027417">
    <property type="entry name" value="P-loop_NTPase"/>
</dbReference>
<evidence type="ECO:0000256" key="3">
    <source>
        <dbReference type="ARBA" id="ARBA00022679"/>
    </source>
</evidence>
<comment type="caution">
    <text evidence="9">The sequence shown here is derived from an EMBL/GenBank/DDBJ whole genome shotgun (WGS) entry which is preliminary data.</text>
</comment>
<evidence type="ECO:0000313" key="10">
    <source>
        <dbReference type="Proteomes" id="UP000032336"/>
    </source>
</evidence>
<dbReference type="eggNOG" id="COG0529">
    <property type="taxonomic scope" value="Bacteria"/>
</dbReference>
<evidence type="ECO:0000256" key="1">
    <source>
        <dbReference type="ARBA" id="ARBA00001823"/>
    </source>
</evidence>
<dbReference type="Gene3D" id="3.40.50.300">
    <property type="entry name" value="P-loop containing nucleotide triphosphate hydrolases"/>
    <property type="match status" value="1"/>
</dbReference>
<dbReference type="HAMAP" id="MF_00065">
    <property type="entry name" value="Adenylyl_sulf_kinase"/>
    <property type="match status" value="1"/>
</dbReference>
<dbReference type="InterPro" id="IPR059117">
    <property type="entry name" value="APS_kinase_dom"/>
</dbReference>
<comment type="catalytic activity">
    <reaction evidence="1 6 7">
        <text>adenosine 5'-phosphosulfate + ATP = 3'-phosphoadenylyl sulfate + ADP + H(+)</text>
        <dbReference type="Rhea" id="RHEA:24152"/>
        <dbReference type="ChEBI" id="CHEBI:15378"/>
        <dbReference type="ChEBI" id="CHEBI:30616"/>
        <dbReference type="ChEBI" id="CHEBI:58243"/>
        <dbReference type="ChEBI" id="CHEBI:58339"/>
        <dbReference type="ChEBI" id="CHEBI:456216"/>
        <dbReference type="EC" id="2.7.1.25"/>
    </reaction>
</comment>
<evidence type="ECO:0000256" key="7">
    <source>
        <dbReference type="RuleBase" id="RU004347"/>
    </source>
</evidence>
<organism evidence="9 10">
    <name type="scientific">Ferrimicrobium acidiphilum DSM 19497</name>
    <dbReference type="NCBI Taxonomy" id="1121877"/>
    <lineage>
        <taxon>Bacteria</taxon>
        <taxon>Bacillati</taxon>
        <taxon>Actinomycetota</taxon>
        <taxon>Acidimicrobiia</taxon>
        <taxon>Acidimicrobiales</taxon>
        <taxon>Acidimicrobiaceae</taxon>
        <taxon>Ferrimicrobium</taxon>
    </lineage>
</organism>
<evidence type="ECO:0000259" key="8">
    <source>
        <dbReference type="Pfam" id="PF01583"/>
    </source>
</evidence>
<dbReference type="RefSeq" id="WP_035391217.1">
    <property type="nucleotide sequence ID" value="NZ_JQKF01000040.1"/>
</dbReference>
<keyword evidence="4 6" id="KW-0547">Nucleotide-binding</keyword>
<dbReference type="GO" id="GO:0004020">
    <property type="term" value="F:adenylylsulfate kinase activity"/>
    <property type="evidence" value="ECO:0007669"/>
    <property type="project" value="UniProtKB-UniRule"/>
</dbReference>
<reference evidence="9 10" key="1">
    <citation type="submission" date="2015-01" db="EMBL/GenBank/DDBJ databases">
        <title>Draft genome of the acidophilic iron oxidizer Ferrimicrobium acidiphilum strain T23.</title>
        <authorList>
            <person name="Poehlein A."/>
            <person name="Eisen S."/>
            <person name="Schloemann M."/>
            <person name="Johnson B.D."/>
            <person name="Daniel R."/>
            <person name="Muehling M."/>
        </authorList>
    </citation>
    <scope>NUCLEOTIDE SEQUENCE [LARGE SCALE GENOMIC DNA]</scope>
    <source>
        <strain evidence="9 10">T23</strain>
    </source>
</reference>
<keyword evidence="3 6" id="KW-0808">Transferase</keyword>
<proteinExistence type="inferred from homology"/>
<accession>A0A0D8FQN5</accession>
<keyword evidence="5 6" id="KW-0067">ATP-binding</keyword>
<dbReference type="GO" id="GO:0005737">
    <property type="term" value="C:cytoplasm"/>
    <property type="evidence" value="ECO:0007669"/>
    <property type="project" value="TreeGrafter"/>
</dbReference>
<dbReference type="GO" id="GO:0005524">
    <property type="term" value="F:ATP binding"/>
    <property type="evidence" value="ECO:0007669"/>
    <property type="project" value="UniProtKB-UniRule"/>
</dbReference>
<dbReference type="EC" id="2.7.1.25" evidence="2 6"/>
<comment type="function">
    <text evidence="6 7">Catalyzes the synthesis of activated sulfate.</text>
</comment>
<dbReference type="STRING" id="1121877.FEAC_26700"/>
<dbReference type="PATRIC" id="fig|1121877.4.peg.2990"/>
<keyword evidence="6" id="KW-0597">Phosphoprotein</keyword>
<dbReference type="InterPro" id="IPR002891">
    <property type="entry name" value="APS"/>
</dbReference>
<dbReference type="EMBL" id="JXUW01000035">
    <property type="protein sequence ID" value="KJE75588.1"/>
    <property type="molecule type" value="Genomic_DNA"/>
</dbReference>
<dbReference type="PANTHER" id="PTHR42700">
    <property type="entry name" value="SULFATE ADENYLYLTRANSFERASE"/>
    <property type="match status" value="1"/>
</dbReference>
<dbReference type="NCBIfam" id="TIGR00455">
    <property type="entry name" value="apsK"/>
    <property type="match status" value="1"/>
</dbReference>
<keyword evidence="10" id="KW-1185">Reference proteome</keyword>
<sequence>MSDLLHAPVVWFTGLSGAGKSTIAKRVADELRESGVGIEWLDGDEVRSILSPDLGFTRADRDLQVTRLGYIASLLARNGVVTIVSAISPYEESRKRALEMCHRSVLVHVDAPLSVLEARDTKGLYRRAREGSLLGLTGVDDPYESPLDPDLRIDTSSMTIDEAVAKVLLALTPQEARIG</sequence>
<dbReference type="InterPro" id="IPR050512">
    <property type="entry name" value="Sulf_AdTrans/APS_kinase"/>
</dbReference>
<evidence type="ECO:0000256" key="4">
    <source>
        <dbReference type="ARBA" id="ARBA00022741"/>
    </source>
</evidence>
<protein>
    <recommendedName>
        <fullName evidence="2 6">Adenylyl-sulfate kinase</fullName>
        <ecNumber evidence="2 6">2.7.1.25</ecNumber>
    </recommendedName>
    <alternativeName>
        <fullName evidence="6">APS kinase</fullName>
    </alternativeName>
    <alternativeName>
        <fullName evidence="6">ATP adenosine-5'-phosphosulfate 3'-phosphotransferase</fullName>
    </alternativeName>
    <alternativeName>
        <fullName evidence="6">Adenosine-5'-phosphosulfate kinase</fullName>
    </alternativeName>
</protein>
<comment type="pathway">
    <text evidence="6 7">Sulfur metabolism; hydrogen sulfide biosynthesis; sulfite from sulfate: step 2/3.</text>
</comment>
<evidence type="ECO:0000313" key="9">
    <source>
        <dbReference type="EMBL" id="KJE75588.1"/>
    </source>
</evidence>
<evidence type="ECO:0000256" key="2">
    <source>
        <dbReference type="ARBA" id="ARBA00012121"/>
    </source>
</evidence>
<dbReference type="UniPathway" id="UPA00140">
    <property type="reaction ID" value="UER00205"/>
</dbReference>
<keyword evidence="6 7" id="KW-0418">Kinase</keyword>
<dbReference type="Proteomes" id="UP000032336">
    <property type="component" value="Unassembled WGS sequence"/>
</dbReference>
<feature type="active site" description="Phosphoserine intermediate" evidence="6">
    <location>
        <position position="88"/>
    </location>
</feature>